<accession>M2TPN2</accession>
<keyword evidence="3" id="KW-1185">Reference proteome</keyword>
<protein>
    <recommendedName>
        <fullName evidence="4">DUF983 domain-containing protein</fullName>
    </recommendedName>
</protein>
<dbReference type="Pfam" id="PF06170">
    <property type="entry name" value="DUF983"/>
    <property type="match status" value="1"/>
</dbReference>
<reference evidence="2 3" key="1">
    <citation type="journal article" date="2013" name="Genome Announc.">
        <title>Draft Genome Sequence of Strain JLT2015T, Belonging to the Family Sphingomonadaceae of the Alphaproteobacteria.</title>
        <authorList>
            <person name="Tang K."/>
            <person name="Liu K."/>
            <person name="Li S."/>
            <person name="Jiao N."/>
        </authorList>
    </citation>
    <scope>NUCLEOTIDE SEQUENCE [LARGE SCALE GENOMIC DNA]</scope>
    <source>
        <strain evidence="2 3">JLT2015</strain>
    </source>
</reference>
<feature type="transmembrane region" description="Helical" evidence="1">
    <location>
        <begin position="55"/>
        <end position="76"/>
    </location>
</feature>
<evidence type="ECO:0000313" key="2">
    <source>
        <dbReference type="EMBL" id="EMD83731.1"/>
    </source>
</evidence>
<evidence type="ECO:0008006" key="4">
    <source>
        <dbReference type="Google" id="ProtNLM"/>
    </source>
</evidence>
<dbReference type="AlphaFoldDB" id="M2TPN2"/>
<keyword evidence="1" id="KW-1133">Transmembrane helix</keyword>
<keyword evidence="1" id="KW-0472">Membrane</keyword>
<sequence>MVPTDNARDAKLLSAALGKCPRCGEGPLYKNFTEFRPACPVCKLDYDRFNVGDGAIVFLILILNTIGMVGALILEFSVHPPYWVHLVIWPPILIALTIIGLRGGKGLLMALEYRHDAREGTLGE</sequence>
<feature type="transmembrane region" description="Helical" evidence="1">
    <location>
        <begin position="82"/>
        <end position="101"/>
    </location>
</feature>
<evidence type="ECO:0000256" key="1">
    <source>
        <dbReference type="SAM" id="Phobius"/>
    </source>
</evidence>
<name>M2TPN2_9SPHN</name>
<dbReference type="Proteomes" id="UP000011717">
    <property type="component" value="Unassembled WGS sequence"/>
</dbReference>
<organism evidence="2 3">
    <name type="scientific">Pacificimonas flava</name>
    <dbReference type="NCBI Taxonomy" id="1234595"/>
    <lineage>
        <taxon>Bacteria</taxon>
        <taxon>Pseudomonadati</taxon>
        <taxon>Pseudomonadota</taxon>
        <taxon>Alphaproteobacteria</taxon>
        <taxon>Sphingomonadales</taxon>
        <taxon>Sphingosinicellaceae</taxon>
        <taxon>Pacificimonas</taxon>
    </lineage>
</organism>
<proteinExistence type="predicted"/>
<evidence type="ECO:0000313" key="3">
    <source>
        <dbReference type="Proteomes" id="UP000011717"/>
    </source>
</evidence>
<dbReference type="InterPro" id="IPR009325">
    <property type="entry name" value="DUF983"/>
</dbReference>
<dbReference type="EMBL" id="AMRV01000002">
    <property type="protein sequence ID" value="EMD83731.1"/>
    <property type="molecule type" value="Genomic_DNA"/>
</dbReference>
<comment type="caution">
    <text evidence="2">The sequence shown here is derived from an EMBL/GenBank/DDBJ whole genome shotgun (WGS) entry which is preliminary data.</text>
</comment>
<keyword evidence="1" id="KW-0812">Transmembrane</keyword>
<gene>
    <name evidence="2" type="ORF">C725_0703</name>
</gene>